<evidence type="ECO:0000256" key="2">
    <source>
        <dbReference type="ARBA" id="ARBA00006739"/>
    </source>
</evidence>
<evidence type="ECO:0000256" key="1">
    <source>
        <dbReference type="ARBA" id="ARBA00004776"/>
    </source>
</evidence>
<evidence type="ECO:0000259" key="5">
    <source>
        <dbReference type="Pfam" id="PF00535"/>
    </source>
</evidence>
<evidence type="ECO:0000313" key="6">
    <source>
        <dbReference type="EMBL" id="NNG36281.1"/>
    </source>
</evidence>
<keyword evidence="7" id="KW-1185">Reference proteome</keyword>
<comment type="similarity">
    <text evidence="2">Belongs to the glycosyltransferase 2 family.</text>
</comment>
<dbReference type="InterPro" id="IPR029044">
    <property type="entry name" value="Nucleotide-diphossugar_trans"/>
</dbReference>
<evidence type="ECO:0000256" key="4">
    <source>
        <dbReference type="ARBA" id="ARBA00022679"/>
    </source>
</evidence>
<comment type="pathway">
    <text evidence="1">Cell wall biogenesis; cell wall polysaccharide biosynthesis.</text>
</comment>
<accession>A0A849AAX2</accession>
<dbReference type="Gene3D" id="3.90.550.10">
    <property type="entry name" value="Spore Coat Polysaccharide Biosynthesis Protein SpsA, Chain A"/>
    <property type="match status" value="1"/>
</dbReference>
<keyword evidence="4 6" id="KW-0808">Transferase</keyword>
<dbReference type="AlphaFoldDB" id="A0A849AAX2"/>
<dbReference type="RefSeq" id="WP_171199942.1">
    <property type="nucleotide sequence ID" value="NZ_JABEND010000005.1"/>
</dbReference>
<evidence type="ECO:0000313" key="7">
    <source>
        <dbReference type="Proteomes" id="UP000562984"/>
    </source>
</evidence>
<name>A0A849AAX2_9ACTN</name>
<dbReference type="Pfam" id="PF00535">
    <property type="entry name" value="Glycos_transf_2"/>
    <property type="match status" value="1"/>
</dbReference>
<dbReference type="PANTHER" id="PTHR43179:SF12">
    <property type="entry name" value="GALACTOFURANOSYLTRANSFERASE GLFT2"/>
    <property type="match status" value="1"/>
</dbReference>
<dbReference type="Proteomes" id="UP000562984">
    <property type="component" value="Unassembled WGS sequence"/>
</dbReference>
<sequence length="342" mass="36693">MHAEPPAAGAASRSGGDVTVVVVTYAGRAWLERCLDSLAAQRLPHRLLVVDNGSSDGTAELLHDRLAPEQVLRLPENRGFAGGMAAALTQVRTRWTALLNDDAVADPDWLSNLVAAAEQQPDTAAWTAVLLETERPQRIQNAGVGLLPSGHGYDLGAGDDARSDPGSAVPAVAAGEVFGFSGGAALLRTDAVAAVGGFPAEFFLYYEDVDTSWRLRAAGWQIRLVPDATVRHAHSATADQRSSSFHFHNERNRLWFLIRNAPAAVAARGVARFGVTTGSLAAKRLLRRPVPDAANFSVALRLRVLGATALALPALCRQRWLLGRAASVPSRQLWRRWARGKR</sequence>
<dbReference type="InterPro" id="IPR001173">
    <property type="entry name" value="Glyco_trans_2-like"/>
</dbReference>
<protein>
    <submittedName>
        <fullName evidence="6">Glycosyltransferase family 2 protein</fullName>
    </submittedName>
</protein>
<dbReference type="CDD" id="cd04186">
    <property type="entry name" value="GT_2_like_c"/>
    <property type="match status" value="1"/>
</dbReference>
<dbReference type="SUPFAM" id="SSF53448">
    <property type="entry name" value="Nucleotide-diphospho-sugar transferases"/>
    <property type="match status" value="1"/>
</dbReference>
<dbReference type="GO" id="GO:0016757">
    <property type="term" value="F:glycosyltransferase activity"/>
    <property type="evidence" value="ECO:0007669"/>
    <property type="project" value="UniProtKB-KW"/>
</dbReference>
<feature type="domain" description="Glycosyltransferase 2-like" evidence="5">
    <location>
        <begin position="19"/>
        <end position="131"/>
    </location>
</feature>
<evidence type="ECO:0000256" key="3">
    <source>
        <dbReference type="ARBA" id="ARBA00022676"/>
    </source>
</evidence>
<organism evidence="6 7">
    <name type="scientific">Nakamurella aerolata</name>
    <dbReference type="NCBI Taxonomy" id="1656892"/>
    <lineage>
        <taxon>Bacteria</taxon>
        <taxon>Bacillati</taxon>
        <taxon>Actinomycetota</taxon>
        <taxon>Actinomycetes</taxon>
        <taxon>Nakamurellales</taxon>
        <taxon>Nakamurellaceae</taxon>
        <taxon>Nakamurella</taxon>
    </lineage>
</organism>
<keyword evidence="3" id="KW-0328">Glycosyltransferase</keyword>
<dbReference type="EMBL" id="JABEND010000005">
    <property type="protein sequence ID" value="NNG36281.1"/>
    <property type="molecule type" value="Genomic_DNA"/>
</dbReference>
<proteinExistence type="inferred from homology"/>
<comment type="caution">
    <text evidence="6">The sequence shown here is derived from an EMBL/GenBank/DDBJ whole genome shotgun (WGS) entry which is preliminary data.</text>
</comment>
<gene>
    <name evidence="6" type="ORF">HKD39_11255</name>
</gene>
<reference evidence="6 7" key="1">
    <citation type="submission" date="2020-05" db="EMBL/GenBank/DDBJ databases">
        <title>Nakamurella sp. DB0629 isolated from air conditioner.</title>
        <authorList>
            <person name="Kim D.H."/>
            <person name="Kim D.-U."/>
        </authorList>
    </citation>
    <scope>NUCLEOTIDE SEQUENCE [LARGE SCALE GENOMIC DNA]</scope>
    <source>
        <strain evidence="6 7">DB0629</strain>
    </source>
</reference>
<dbReference type="PANTHER" id="PTHR43179">
    <property type="entry name" value="RHAMNOSYLTRANSFERASE WBBL"/>
    <property type="match status" value="1"/>
</dbReference>